<dbReference type="InterPro" id="IPR015943">
    <property type="entry name" value="WD40/YVTN_repeat-like_dom_sf"/>
</dbReference>
<evidence type="ECO:0000256" key="1">
    <source>
        <dbReference type="ARBA" id="ARBA00004371"/>
    </source>
</evidence>
<evidence type="ECO:0000256" key="4">
    <source>
        <dbReference type="ARBA" id="ARBA00019195"/>
    </source>
</evidence>
<evidence type="ECO:0000256" key="7">
    <source>
        <dbReference type="ARBA" id="ARBA00022737"/>
    </source>
</evidence>
<accession>A0AAW1CIC2</accession>
<comment type="caution">
    <text evidence="15">The sequence shown here is derived from an EMBL/GenBank/DDBJ whole genome shotgun (WGS) entry which is preliminary data.</text>
</comment>
<evidence type="ECO:0000256" key="2">
    <source>
        <dbReference type="ARBA" id="ARBA00004567"/>
    </source>
</evidence>
<evidence type="ECO:0000256" key="14">
    <source>
        <dbReference type="PROSITE-ProRule" id="PRU00221"/>
    </source>
</evidence>
<keyword evidence="11" id="KW-0906">Nuclear pore complex</keyword>
<comment type="similarity">
    <text evidence="3">Belongs to the WD repeat SEC13 family.</text>
</comment>
<keyword evidence="13" id="KW-0539">Nucleus</keyword>
<reference evidence="15 16" key="1">
    <citation type="submission" date="2022-12" db="EMBL/GenBank/DDBJ databases">
        <title>Chromosome-level genome assembly of true bugs.</title>
        <authorList>
            <person name="Ma L."/>
            <person name="Li H."/>
        </authorList>
    </citation>
    <scope>NUCLEOTIDE SEQUENCE [LARGE SCALE GENOMIC DNA]</scope>
    <source>
        <strain evidence="15">Lab_2022b</strain>
    </source>
</reference>
<dbReference type="GO" id="GO:0030127">
    <property type="term" value="C:COPII vesicle coat"/>
    <property type="evidence" value="ECO:0007669"/>
    <property type="project" value="TreeGrafter"/>
</dbReference>
<evidence type="ECO:0000313" key="15">
    <source>
        <dbReference type="EMBL" id="KAK9497348.1"/>
    </source>
</evidence>
<dbReference type="SMART" id="SM00320">
    <property type="entry name" value="WD40"/>
    <property type="match status" value="6"/>
</dbReference>
<keyword evidence="10" id="KW-0811">Translocation</keyword>
<dbReference type="GO" id="GO:0031080">
    <property type="term" value="C:nuclear pore outer ring"/>
    <property type="evidence" value="ECO:0007669"/>
    <property type="project" value="TreeGrafter"/>
</dbReference>
<dbReference type="GO" id="GO:0032008">
    <property type="term" value="P:positive regulation of TOR signaling"/>
    <property type="evidence" value="ECO:0007669"/>
    <property type="project" value="TreeGrafter"/>
</dbReference>
<gene>
    <name evidence="15" type="ORF">O3M35_004681</name>
</gene>
<sequence>MVTLLNIIDTVHDDIIHDAVIDFYGVQLATCSSDNSIKIFNVKEGTFNHVTDLKGHFGPVWQLSWAHPKFGNILASCSFDKRLIIWKENREWTKIFEYKAHEGSVNSVAFGPHEFGLTLACGSADGAVSILTFKGKLNKWEAQRIPNAHNIGVNAVSWAPYVSLNSVFSHKYLGNNQSKPLQRIVTAGCDFLIKIWIEVKGRWEEVVRLTNHCDWVRDVAWSPPTSIVTRIASSSQDKKVIIWSSEDDLHWESYELPVFDDVVWNVSWSPTGNVLAVSDGTNKVTLWKEIATGEWVCVYSANNRGPAPIIRHICNEDCTLSKGIDKITLSSA</sequence>
<evidence type="ECO:0000256" key="12">
    <source>
        <dbReference type="ARBA" id="ARBA00023228"/>
    </source>
</evidence>
<dbReference type="GO" id="GO:0006606">
    <property type="term" value="P:protein import into nucleus"/>
    <property type="evidence" value="ECO:0007669"/>
    <property type="project" value="TreeGrafter"/>
</dbReference>
<keyword evidence="7" id="KW-0677">Repeat</keyword>
<dbReference type="GO" id="GO:0032527">
    <property type="term" value="P:protein exit from endoplasmic reticulum"/>
    <property type="evidence" value="ECO:0007669"/>
    <property type="project" value="TreeGrafter"/>
</dbReference>
<evidence type="ECO:0000256" key="6">
    <source>
        <dbReference type="ARBA" id="ARBA00022574"/>
    </source>
</evidence>
<organism evidence="15 16">
    <name type="scientific">Rhynocoris fuscipes</name>
    <dbReference type="NCBI Taxonomy" id="488301"/>
    <lineage>
        <taxon>Eukaryota</taxon>
        <taxon>Metazoa</taxon>
        <taxon>Ecdysozoa</taxon>
        <taxon>Arthropoda</taxon>
        <taxon>Hexapoda</taxon>
        <taxon>Insecta</taxon>
        <taxon>Pterygota</taxon>
        <taxon>Neoptera</taxon>
        <taxon>Paraneoptera</taxon>
        <taxon>Hemiptera</taxon>
        <taxon>Heteroptera</taxon>
        <taxon>Panheteroptera</taxon>
        <taxon>Cimicomorpha</taxon>
        <taxon>Reduviidae</taxon>
        <taxon>Harpactorinae</taxon>
        <taxon>Harpactorini</taxon>
        <taxon>Rhynocoris</taxon>
    </lineage>
</organism>
<dbReference type="PROSITE" id="PS50082">
    <property type="entry name" value="WD_REPEATS_2"/>
    <property type="match status" value="2"/>
</dbReference>
<dbReference type="GO" id="GO:0051028">
    <property type="term" value="P:mRNA transport"/>
    <property type="evidence" value="ECO:0007669"/>
    <property type="project" value="UniProtKB-KW"/>
</dbReference>
<evidence type="ECO:0000256" key="5">
    <source>
        <dbReference type="ARBA" id="ARBA00022448"/>
    </source>
</evidence>
<dbReference type="Pfam" id="PF00400">
    <property type="entry name" value="WD40"/>
    <property type="match status" value="5"/>
</dbReference>
<dbReference type="PANTHER" id="PTHR11024">
    <property type="entry name" value="NUCLEAR PORE COMPLEX PROTEIN SEC13 / SEH1 FAMILY MEMBER"/>
    <property type="match status" value="1"/>
</dbReference>
<dbReference type="PANTHER" id="PTHR11024:SF2">
    <property type="entry name" value="PROTEIN SEC13 HOMOLOG"/>
    <property type="match status" value="1"/>
</dbReference>
<comment type="subcellular location">
    <subcellularLocation>
        <location evidence="1">Lysosome</location>
    </subcellularLocation>
    <subcellularLocation>
        <location evidence="2">Nucleus</location>
        <location evidence="2">Nuclear pore complex</location>
    </subcellularLocation>
</comment>
<evidence type="ECO:0000256" key="8">
    <source>
        <dbReference type="ARBA" id="ARBA00022816"/>
    </source>
</evidence>
<name>A0AAW1CIC2_9HEMI</name>
<evidence type="ECO:0000256" key="11">
    <source>
        <dbReference type="ARBA" id="ARBA00023132"/>
    </source>
</evidence>
<dbReference type="SUPFAM" id="SSF50978">
    <property type="entry name" value="WD40 repeat-like"/>
    <property type="match status" value="1"/>
</dbReference>
<dbReference type="AlphaFoldDB" id="A0AAW1CIC2"/>
<evidence type="ECO:0000256" key="13">
    <source>
        <dbReference type="ARBA" id="ARBA00023242"/>
    </source>
</evidence>
<dbReference type="InterPro" id="IPR036322">
    <property type="entry name" value="WD40_repeat_dom_sf"/>
</dbReference>
<evidence type="ECO:0000256" key="3">
    <source>
        <dbReference type="ARBA" id="ARBA00010102"/>
    </source>
</evidence>
<keyword evidence="9" id="KW-0653">Protein transport</keyword>
<dbReference type="InterPro" id="IPR001680">
    <property type="entry name" value="WD40_rpt"/>
</dbReference>
<proteinExistence type="inferred from homology"/>
<keyword evidence="12" id="KW-0458">Lysosome</keyword>
<feature type="repeat" description="WD" evidence="14">
    <location>
        <begin position="53"/>
        <end position="87"/>
    </location>
</feature>
<evidence type="ECO:0000256" key="10">
    <source>
        <dbReference type="ARBA" id="ARBA00023010"/>
    </source>
</evidence>
<protein>
    <recommendedName>
        <fullName evidence="4">Protein SEC13 homolog</fullName>
    </recommendedName>
</protein>
<keyword evidence="8" id="KW-0509">mRNA transport</keyword>
<dbReference type="GO" id="GO:0005764">
    <property type="term" value="C:lysosome"/>
    <property type="evidence" value="ECO:0007669"/>
    <property type="project" value="UniProtKB-SubCell"/>
</dbReference>
<evidence type="ECO:0000313" key="16">
    <source>
        <dbReference type="Proteomes" id="UP001461498"/>
    </source>
</evidence>
<dbReference type="GO" id="GO:0090114">
    <property type="term" value="P:COPII-coated vesicle budding"/>
    <property type="evidence" value="ECO:0007669"/>
    <property type="project" value="TreeGrafter"/>
</dbReference>
<keyword evidence="5" id="KW-0813">Transport</keyword>
<keyword evidence="6 14" id="KW-0853">WD repeat</keyword>
<evidence type="ECO:0000256" key="9">
    <source>
        <dbReference type="ARBA" id="ARBA00022927"/>
    </source>
</evidence>
<dbReference type="EMBL" id="JAPXFL010000015">
    <property type="protein sequence ID" value="KAK9497348.1"/>
    <property type="molecule type" value="Genomic_DNA"/>
</dbReference>
<dbReference type="InterPro" id="IPR037363">
    <property type="entry name" value="Sec13/Seh1_fam"/>
</dbReference>
<dbReference type="Gene3D" id="2.130.10.10">
    <property type="entry name" value="YVTN repeat-like/Quinoprotein amine dehydrogenase"/>
    <property type="match status" value="1"/>
</dbReference>
<keyword evidence="16" id="KW-1185">Reference proteome</keyword>
<dbReference type="Proteomes" id="UP001461498">
    <property type="component" value="Unassembled WGS sequence"/>
</dbReference>
<dbReference type="GO" id="GO:0005198">
    <property type="term" value="F:structural molecule activity"/>
    <property type="evidence" value="ECO:0007669"/>
    <property type="project" value="InterPro"/>
</dbReference>
<feature type="repeat" description="WD" evidence="14">
    <location>
        <begin position="209"/>
        <end position="244"/>
    </location>
</feature>